<reference evidence="8 9" key="1">
    <citation type="submission" date="2019-03" db="EMBL/GenBank/DDBJ databases">
        <title>Genomic Encyclopedia of Type Strains, Phase IV (KMG-IV): sequencing the most valuable type-strain genomes for metagenomic binning, comparative biology and taxonomic classification.</title>
        <authorList>
            <person name="Goeker M."/>
        </authorList>
    </citation>
    <scope>NUCLEOTIDE SEQUENCE [LARGE SCALE GENOMIC DNA]</scope>
    <source>
        <strain evidence="8 9">DSM 19605</strain>
    </source>
</reference>
<evidence type="ECO:0000256" key="4">
    <source>
        <dbReference type="ARBA" id="ARBA00023002"/>
    </source>
</evidence>
<dbReference type="EMBL" id="SNYL01000006">
    <property type="protein sequence ID" value="TDQ43537.1"/>
    <property type="molecule type" value="Genomic_DNA"/>
</dbReference>
<comment type="similarity">
    <text evidence="1 7">Belongs to the cytochrome P450 family.</text>
</comment>
<dbReference type="Gene3D" id="1.10.630.10">
    <property type="entry name" value="Cytochrome P450"/>
    <property type="match status" value="1"/>
</dbReference>
<evidence type="ECO:0000256" key="2">
    <source>
        <dbReference type="ARBA" id="ARBA00022617"/>
    </source>
</evidence>
<gene>
    <name evidence="8" type="ORF">DFR43_106110</name>
</gene>
<keyword evidence="3 7" id="KW-0479">Metal-binding</keyword>
<keyword evidence="2 7" id="KW-0349">Heme</keyword>
<keyword evidence="9" id="KW-1185">Reference proteome</keyword>
<dbReference type="CDD" id="cd20625">
    <property type="entry name" value="CYP164-like"/>
    <property type="match status" value="1"/>
</dbReference>
<dbReference type="PANTHER" id="PTHR46696:SF1">
    <property type="entry name" value="CYTOCHROME P450 YJIB-RELATED"/>
    <property type="match status" value="1"/>
</dbReference>
<dbReference type="GO" id="GO:0020037">
    <property type="term" value="F:heme binding"/>
    <property type="evidence" value="ECO:0007669"/>
    <property type="project" value="InterPro"/>
</dbReference>
<dbReference type="InterPro" id="IPR017972">
    <property type="entry name" value="Cyt_P450_CS"/>
</dbReference>
<proteinExistence type="inferred from homology"/>
<dbReference type="GO" id="GO:0004497">
    <property type="term" value="F:monooxygenase activity"/>
    <property type="evidence" value="ECO:0007669"/>
    <property type="project" value="UniProtKB-KW"/>
</dbReference>
<dbReference type="GO" id="GO:0016705">
    <property type="term" value="F:oxidoreductase activity, acting on paired donors, with incorporation or reduction of molecular oxygen"/>
    <property type="evidence" value="ECO:0007669"/>
    <property type="project" value="InterPro"/>
</dbReference>
<evidence type="ECO:0000256" key="1">
    <source>
        <dbReference type="ARBA" id="ARBA00010617"/>
    </source>
</evidence>
<keyword evidence="6 7" id="KW-0503">Monooxygenase</keyword>
<evidence type="ECO:0000256" key="3">
    <source>
        <dbReference type="ARBA" id="ARBA00022723"/>
    </source>
</evidence>
<dbReference type="AlphaFoldDB" id="A0A4V3D6E0"/>
<evidence type="ECO:0000256" key="7">
    <source>
        <dbReference type="RuleBase" id="RU000461"/>
    </source>
</evidence>
<dbReference type="PRINTS" id="PR00359">
    <property type="entry name" value="BP450"/>
</dbReference>
<protein>
    <recommendedName>
        <fullName evidence="10">Cytochrome P450</fullName>
    </recommendedName>
</protein>
<dbReference type="InterPro" id="IPR002397">
    <property type="entry name" value="Cyt_P450_B"/>
</dbReference>
<dbReference type="Pfam" id="PF00067">
    <property type="entry name" value="p450"/>
    <property type="match status" value="2"/>
</dbReference>
<dbReference type="SUPFAM" id="SSF48264">
    <property type="entry name" value="Cytochrome P450"/>
    <property type="match status" value="1"/>
</dbReference>
<dbReference type="InterPro" id="IPR001128">
    <property type="entry name" value="Cyt_P450"/>
</dbReference>
<dbReference type="InterPro" id="IPR036396">
    <property type="entry name" value="Cyt_P450_sf"/>
</dbReference>
<evidence type="ECO:0000313" key="8">
    <source>
        <dbReference type="EMBL" id="TDQ43537.1"/>
    </source>
</evidence>
<dbReference type="PANTHER" id="PTHR46696">
    <property type="entry name" value="P450, PUTATIVE (EUROFUNG)-RELATED"/>
    <property type="match status" value="1"/>
</dbReference>
<dbReference type="GO" id="GO:0005506">
    <property type="term" value="F:iron ion binding"/>
    <property type="evidence" value="ECO:0007669"/>
    <property type="project" value="InterPro"/>
</dbReference>
<dbReference type="PROSITE" id="PS00086">
    <property type="entry name" value="CYTOCHROME_P450"/>
    <property type="match status" value="1"/>
</dbReference>
<comment type="caution">
    <text evidence="8">The sequence shown here is derived from an EMBL/GenBank/DDBJ whole genome shotgun (WGS) entry which is preliminary data.</text>
</comment>
<dbReference type="Proteomes" id="UP000295510">
    <property type="component" value="Unassembled WGS sequence"/>
</dbReference>
<evidence type="ECO:0000313" key="9">
    <source>
        <dbReference type="Proteomes" id="UP000295510"/>
    </source>
</evidence>
<dbReference type="FunFam" id="1.10.630.10:FF:000018">
    <property type="entry name" value="Cytochrome P450 monooxygenase"/>
    <property type="match status" value="1"/>
</dbReference>
<evidence type="ECO:0000256" key="5">
    <source>
        <dbReference type="ARBA" id="ARBA00023004"/>
    </source>
</evidence>
<accession>A0A4V3D6E0</accession>
<dbReference type="RefSeq" id="WP_133596944.1">
    <property type="nucleotide sequence ID" value="NZ_SNYL01000006.1"/>
</dbReference>
<organism evidence="8 9">
    <name type="scientific">Tepidicella xavieri</name>
    <dbReference type="NCBI Taxonomy" id="360241"/>
    <lineage>
        <taxon>Bacteria</taxon>
        <taxon>Pseudomonadati</taxon>
        <taxon>Pseudomonadota</taxon>
        <taxon>Betaproteobacteria</taxon>
        <taxon>Burkholderiales</taxon>
        <taxon>Tepidicella</taxon>
    </lineage>
</organism>
<dbReference type="OrthoDB" id="4168525at2"/>
<keyword evidence="4 7" id="KW-0560">Oxidoreductase</keyword>
<name>A0A4V3D6E0_9BURK</name>
<evidence type="ECO:0008006" key="10">
    <source>
        <dbReference type="Google" id="ProtNLM"/>
    </source>
</evidence>
<sequence length="413" mass="46237">MSATLEAPPRVAQAAALRPDFAEHPYPTYALWRSQGPLLWSDAFFGGAWLLTRHADVEAALRDPRLSAQRTGGWVMAAAEGQRSEFLPFQRLFARAMLFLDAPDHTRLRRVLQAAFRPEALAPLQPWLESLLRAHMQAHADAGTFDFMAAVARPVPARVITRLLGAPDSMSDDFMRWCEDLAVFIGAHAPQPHHIRPAQRSLLQMCDYFERDLLPQRRRHPQNDLASLLLQAEARGDVAAGAELLAQCAMLLFAGYETTRNLLGNAVHALLSHPEQWQRLCERPDLAASAVRELLRYDSPVQWTGRRATCTLHWHGQTIERGDLVLPLIGSANRDPERHACPDRLDIERPQPGALSFGSGPHVCLGAWLTQLEGQTVLRLLAQHWPGLRLAGEPRRNGNPLYRGWQYLPLTVA</sequence>
<evidence type="ECO:0000256" key="6">
    <source>
        <dbReference type="ARBA" id="ARBA00023033"/>
    </source>
</evidence>
<keyword evidence="5 7" id="KW-0408">Iron</keyword>